<evidence type="ECO:0000256" key="1">
    <source>
        <dbReference type="SAM" id="MobiDB-lite"/>
    </source>
</evidence>
<dbReference type="InterPro" id="IPR007513">
    <property type="entry name" value="SERF-like_N"/>
</dbReference>
<sequence length="131" mass="14917">MTRGNQREKARAKNLKQQKEQNKHKTTMSGSQFQRAKEDAAAIMREKQRLGMSSPLAPATLTLTLSLALSPSALLTCLVYSRRATRGRSGEKEIASQRPFVSNSKFVNLYPRLYFPRASIVLYQWRDVDLE</sequence>
<name>Q0CL43_ASPTN</name>
<feature type="domain" description="Small EDRK-rich factor-like N-terminal" evidence="2">
    <location>
        <begin position="1"/>
        <end position="37"/>
    </location>
</feature>
<dbReference type="RefSeq" id="XP_001214769.1">
    <property type="nucleotide sequence ID" value="XM_001214769.1"/>
</dbReference>
<evidence type="ECO:0000259" key="2">
    <source>
        <dbReference type="Pfam" id="PF04419"/>
    </source>
</evidence>
<feature type="region of interest" description="Disordered" evidence="1">
    <location>
        <begin position="1"/>
        <end position="37"/>
    </location>
</feature>
<proteinExistence type="predicted"/>
<evidence type="ECO:0000313" key="3">
    <source>
        <dbReference type="EMBL" id="EAU34660.1"/>
    </source>
</evidence>
<dbReference type="EMBL" id="CH476600">
    <property type="protein sequence ID" value="EAU34660.1"/>
    <property type="molecule type" value="Genomic_DNA"/>
</dbReference>
<accession>Q0CL43</accession>
<dbReference type="Proteomes" id="UP000007963">
    <property type="component" value="Unassembled WGS sequence"/>
</dbReference>
<dbReference type="AlphaFoldDB" id="Q0CL43"/>
<dbReference type="Pfam" id="PF04419">
    <property type="entry name" value="SERF-like_N"/>
    <property type="match status" value="1"/>
</dbReference>
<dbReference type="HOGENOM" id="CLU_1927174_0_0_1"/>
<dbReference type="OrthoDB" id="18018at2759"/>
<reference evidence="4" key="1">
    <citation type="submission" date="2005-09" db="EMBL/GenBank/DDBJ databases">
        <title>Annotation of the Aspergillus terreus NIH2624 genome.</title>
        <authorList>
            <person name="Birren B.W."/>
            <person name="Lander E.S."/>
            <person name="Galagan J.E."/>
            <person name="Nusbaum C."/>
            <person name="Devon K."/>
            <person name="Henn M."/>
            <person name="Ma L.-J."/>
            <person name="Jaffe D.B."/>
            <person name="Butler J."/>
            <person name="Alvarez P."/>
            <person name="Gnerre S."/>
            <person name="Grabherr M."/>
            <person name="Kleber M."/>
            <person name="Mauceli E.W."/>
            <person name="Brockman W."/>
            <person name="Rounsley S."/>
            <person name="Young S.K."/>
            <person name="LaButti K."/>
            <person name="Pushparaj V."/>
            <person name="DeCaprio D."/>
            <person name="Crawford M."/>
            <person name="Koehrsen M."/>
            <person name="Engels R."/>
            <person name="Montgomery P."/>
            <person name="Pearson M."/>
            <person name="Howarth C."/>
            <person name="Larson L."/>
            <person name="Luoma S."/>
            <person name="White J."/>
            <person name="Alvarado L."/>
            <person name="Kodira C.D."/>
            <person name="Zeng Q."/>
            <person name="Oleary S."/>
            <person name="Yandava C."/>
            <person name="Denning D.W."/>
            <person name="Nierman W.C."/>
            <person name="Milne T."/>
            <person name="Madden K."/>
        </authorList>
    </citation>
    <scope>NUCLEOTIDE SEQUENCE [LARGE SCALE GENOMIC DNA]</scope>
    <source>
        <strain evidence="4">NIH 2624 / FGSC A1156</strain>
    </source>
</reference>
<dbReference type="VEuPathDB" id="FungiDB:ATEG_05591"/>
<organism evidence="3 4">
    <name type="scientific">Aspergillus terreus (strain NIH 2624 / FGSC A1156)</name>
    <dbReference type="NCBI Taxonomy" id="341663"/>
    <lineage>
        <taxon>Eukaryota</taxon>
        <taxon>Fungi</taxon>
        <taxon>Dikarya</taxon>
        <taxon>Ascomycota</taxon>
        <taxon>Pezizomycotina</taxon>
        <taxon>Eurotiomycetes</taxon>
        <taxon>Eurotiomycetidae</taxon>
        <taxon>Eurotiales</taxon>
        <taxon>Aspergillaceae</taxon>
        <taxon>Aspergillus</taxon>
        <taxon>Aspergillus subgen. Circumdati</taxon>
    </lineage>
</organism>
<evidence type="ECO:0000313" key="4">
    <source>
        <dbReference type="Proteomes" id="UP000007963"/>
    </source>
</evidence>
<dbReference type="GeneID" id="4320795"/>
<protein>
    <recommendedName>
        <fullName evidence="2">Small EDRK-rich factor-like N-terminal domain-containing protein</fullName>
    </recommendedName>
</protein>
<feature type="compositionally biased region" description="Basic and acidic residues" evidence="1">
    <location>
        <begin position="1"/>
        <end position="23"/>
    </location>
</feature>
<gene>
    <name evidence="3" type="ORF">ATEG_05591</name>
</gene>
<dbReference type="STRING" id="341663.Q0CL43"/>